<gene>
    <name evidence="11" type="ORF">FPE_LOCUS13607</name>
</gene>
<dbReference type="GO" id="GO:0016567">
    <property type="term" value="P:protein ubiquitination"/>
    <property type="evidence" value="ECO:0007669"/>
    <property type="project" value="InterPro"/>
</dbReference>
<evidence type="ECO:0000256" key="3">
    <source>
        <dbReference type="ARBA" id="ARBA00012251"/>
    </source>
</evidence>
<dbReference type="GO" id="GO:0008270">
    <property type="term" value="F:zinc ion binding"/>
    <property type="evidence" value="ECO:0007669"/>
    <property type="project" value="UniProtKB-KW"/>
</dbReference>
<evidence type="ECO:0000256" key="6">
    <source>
        <dbReference type="ARBA" id="ARBA00022737"/>
    </source>
</evidence>
<keyword evidence="8" id="KW-0833">Ubl conjugation pathway</keyword>
<feature type="domain" description="RING-type" evidence="10">
    <location>
        <begin position="86"/>
        <end position="296"/>
    </location>
</feature>
<protein>
    <recommendedName>
        <fullName evidence="3">RBR-type E3 ubiquitin transferase</fullName>
        <ecNumber evidence="3">2.3.2.31</ecNumber>
    </recommendedName>
</protein>
<dbReference type="PROSITE" id="PS51873">
    <property type="entry name" value="TRIAD"/>
    <property type="match status" value="1"/>
</dbReference>
<keyword evidence="7" id="KW-0863">Zinc-finger</keyword>
<evidence type="ECO:0000256" key="4">
    <source>
        <dbReference type="ARBA" id="ARBA00022679"/>
    </source>
</evidence>
<evidence type="ECO:0000256" key="8">
    <source>
        <dbReference type="ARBA" id="ARBA00022786"/>
    </source>
</evidence>
<dbReference type="EC" id="2.3.2.31" evidence="3"/>
<dbReference type="CDD" id="cd22584">
    <property type="entry name" value="Rcat_RBR_unk"/>
    <property type="match status" value="1"/>
</dbReference>
<dbReference type="EMBL" id="OU503043">
    <property type="protein sequence ID" value="CAI9766177.1"/>
    <property type="molecule type" value="Genomic_DNA"/>
</dbReference>
<dbReference type="Pfam" id="PF01485">
    <property type="entry name" value="IBR"/>
    <property type="match status" value="2"/>
</dbReference>
<keyword evidence="5" id="KW-0479">Metal-binding</keyword>
<comment type="cofactor">
    <cofactor evidence="2">
        <name>Zn(2+)</name>
        <dbReference type="ChEBI" id="CHEBI:29105"/>
    </cofactor>
</comment>
<name>A0AAD1ZFR1_9LAMI</name>
<evidence type="ECO:0000256" key="2">
    <source>
        <dbReference type="ARBA" id="ARBA00001947"/>
    </source>
</evidence>
<dbReference type="InterPro" id="IPR044066">
    <property type="entry name" value="TRIAD_supradom"/>
</dbReference>
<dbReference type="InterPro" id="IPR013083">
    <property type="entry name" value="Znf_RING/FYVE/PHD"/>
</dbReference>
<keyword evidence="4" id="KW-0808">Transferase</keyword>
<comment type="catalytic activity">
    <reaction evidence="1">
        <text>[E2 ubiquitin-conjugating enzyme]-S-ubiquitinyl-L-cysteine + [acceptor protein]-L-lysine = [E2 ubiquitin-conjugating enzyme]-L-cysteine + [acceptor protein]-N(6)-ubiquitinyl-L-lysine.</text>
        <dbReference type="EC" id="2.3.2.31"/>
    </reaction>
</comment>
<organism evidence="11 12">
    <name type="scientific">Fraxinus pennsylvanica</name>
    <dbReference type="NCBI Taxonomy" id="56036"/>
    <lineage>
        <taxon>Eukaryota</taxon>
        <taxon>Viridiplantae</taxon>
        <taxon>Streptophyta</taxon>
        <taxon>Embryophyta</taxon>
        <taxon>Tracheophyta</taxon>
        <taxon>Spermatophyta</taxon>
        <taxon>Magnoliopsida</taxon>
        <taxon>eudicotyledons</taxon>
        <taxon>Gunneridae</taxon>
        <taxon>Pentapetalae</taxon>
        <taxon>asterids</taxon>
        <taxon>lamiids</taxon>
        <taxon>Lamiales</taxon>
        <taxon>Oleaceae</taxon>
        <taxon>Oleeae</taxon>
        <taxon>Fraxinus</taxon>
    </lineage>
</organism>
<evidence type="ECO:0000256" key="1">
    <source>
        <dbReference type="ARBA" id="ARBA00001798"/>
    </source>
</evidence>
<dbReference type="AlphaFoldDB" id="A0AAD1ZFR1"/>
<keyword evidence="9" id="KW-0862">Zinc</keyword>
<dbReference type="CDD" id="cd22582">
    <property type="entry name" value="BRcat_RBR_unk"/>
    <property type="match status" value="1"/>
</dbReference>
<sequence length="296" mass="34354">MAATATSRGAQTMNSMYFKPMLRKAYHRKSPDMISDTIKLNGEEVKNKNMVAENCDATWWTPDYRTGIYYPKGQEKVMEDVPQDAGRNFGEINWDEKENHEMFKTMTCFHSFCTDCTGKHVKTQIELNSYPVTCPGFNCQSFLEPDSFRSIISADLIDRWEAGLTESTIPISQKFYCPYKNCSAILQNDNGEEEIIRESKCPECQRLFCAQCKVPWHPGFKCTEFQKFNEKERDEADLYVRKLAKKKKWPNCPNCNYIVEKTEGCIHITCNCGFEFCYTCGLKWSESNHWNTCQRG</sequence>
<dbReference type="SMART" id="SM00647">
    <property type="entry name" value="IBR"/>
    <property type="match status" value="2"/>
</dbReference>
<keyword evidence="6" id="KW-0677">Repeat</keyword>
<keyword evidence="12" id="KW-1185">Reference proteome</keyword>
<dbReference type="PANTHER" id="PTHR11685">
    <property type="entry name" value="RBR FAMILY RING FINGER AND IBR DOMAIN-CONTAINING"/>
    <property type="match status" value="1"/>
</dbReference>
<evidence type="ECO:0000313" key="11">
    <source>
        <dbReference type="EMBL" id="CAI9766177.1"/>
    </source>
</evidence>
<dbReference type="SUPFAM" id="SSF57850">
    <property type="entry name" value="RING/U-box"/>
    <property type="match status" value="3"/>
</dbReference>
<evidence type="ECO:0000313" key="12">
    <source>
        <dbReference type="Proteomes" id="UP000834106"/>
    </source>
</evidence>
<dbReference type="InterPro" id="IPR031127">
    <property type="entry name" value="E3_UB_ligase_RBR"/>
</dbReference>
<dbReference type="GO" id="GO:0061630">
    <property type="term" value="F:ubiquitin protein ligase activity"/>
    <property type="evidence" value="ECO:0007669"/>
    <property type="project" value="UniProtKB-EC"/>
</dbReference>
<dbReference type="Gene3D" id="3.30.40.10">
    <property type="entry name" value="Zinc/RING finger domain, C3HC4 (zinc finger)"/>
    <property type="match status" value="1"/>
</dbReference>
<reference evidence="11" key="1">
    <citation type="submission" date="2023-05" db="EMBL/GenBank/DDBJ databases">
        <authorList>
            <person name="Huff M."/>
        </authorList>
    </citation>
    <scope>NUCLEOTIDE SEQUENCE</scope>
</reference>
<evidence type="ECO:0000256" key="5">
    <source>
        <dbReference type="ARBA" id="ARBA00022723"/>
    </source>
</evidence>
<proteinExistence type="predicted"/>
<dbReference type="FunFam" id="3.30.40.10:FF:000230">
    <property type="entry name" value="RBR-type E3 ubiquitin transferase"/>
    <property type="match status" value="1"/>
</dbReference>
<evidence type="ECO:0000256" key="7">
    <source>
        <dbReference type="ARBA" id="ARBA00022771"/>
    </source>
</evidence>
<dbReference type="InterPro" id="IPR002867">
    <property type="entry name" value="IBR_dom"/>
</dbReference>
<accession>A0AAD1ZFR1</accession>
<evidence type="ECO:0000259" key="10">
    <source>
        <dbReference type="PROSITE" id="PS51873"/>
    </source>
</evidence>
<dbReference type="Proteomes" id="UP000834106">
    <property type="component" value="Chromosome 8"/>
</dbReference>
<dbReference type="Gene3D" id="1.20.120.1750">
    <property type="match status" value="1"/>
</dbReference>
<evidence type="ECO:0000256" key="9">
    <source>
        <dbReference type="ARBA" id="ARBA00022833"/>
    </source>
</evidence>